<reference evidence="12" key="3">
    <citation type="submission" date="2019-07" db="EMBL/GenBank/DDBJ databases">
        <title>FDA dAtabase for Regulatory Grade micrObial Sequences (FDA-ARGOS): Supporting development and validation of Infectious Disease Dx tests.</title>
        <authorList>
            <person name="Bachman M."/>
            <person name="Young C."/>
            <person name="Tallon L."/>
            <person name="Sadzewicz L."/>
            <person name="Vavikolanu K."/>
            <person name="Mehta A."/>
            <person name="Aluvathingal J."/>
            <person name="Nadendla S."/>
            <person name="Nandy P."/>
            <person name="Geyer C."/>
            <person name="Yan Y."/>
            <person name="Sichtig H."/>
        </authorList>
    </citation>
    <scope>NUCLEOTIDE SEQUENCE</scope>
    <source>
        <strain evidence="12">FDAARGOS_618</strain>
    </source>
</reference>
<organism evidence="11 14">
    <name type="scientific">Agrobacterium pusense</name>
    <dbReference type="NCBI Taxonomy" id="648995"/>
    <lineage>
        <taxon>Bacteria</taxon>
        <taxon>Pseudomonadati</taxon>
        <taxon>Pseudomonadota</taxon>
        <taxon>Alphaproteobacteria</taxon>
        <taxon>Hyphomicrobiales</taxon>
        <taxon>Rhizobiaceae</taxon>
        <taxon>Rhizobium/Agrobacterium group</taxon>
        <taxon>Agrobacterium</taxon>
    </lineage>
</organism>
<evidence type="ECO:0000313" key="12">
    <source>
        <dbReference type="EMBL" id="NRF20281.1"/>
    </source>
</evidence>
<dbReference type="CDD" id="cd06261">
    <property type="entry name" value="TM_PBP2"/>
    <property type="match status" value="1"/>
</dbReference>
<dbReference type="Gene3D" id="1.10.3720.10">
    <property type="entry name" value="MetI-like"/>
    <property type="match status" value="1"/>
</dbReference>
<feature type="transmembrane region" description="Helical" evidence="9">
    <location>
        <begin position="93"/>
        <end position="115"/>
    </location>
</feature>
<evidence type="ECO:0000313" key="15">
    <source>
        <dbReference type="Proteomes" id="UP000500870"/>
    </source>
</evidence>
<evidence type="ECO:0000259" key="10">
    <source>
        <dbReference type="PROSITE" id="PS50928"/>
    </source>
</evidence>
<dbReference type="RefSeq" id="WP_004444914.1">
    <property type="nucleotide sequence ID" value="NC_022545.1"/>
</dbReference>
<keyword evidence="7 9" id="KW-0472">Membrane</keyword>
<evidence type="ECO:0000256" key="8">
    <source>
        <dbReference type="ARBA" id="ARBA00056719"/>
    </source>
</evidence>
<evidence type="ECO:0000256" key="6">
    <source>
        <dbReference type="ARBA" id="ARBA00022989"/>
    </source>
</evidence>
<gene>
    <name evidence="11" type="ORF">BN877_II0076</name>
    <name evidence="12" type="ORF">FOB26_14535</name>
    <name evidence="13" type="ORF">FOB41_18465</name>
</gene>
<dbReference type="EMBL" id="JABRWM010000006">
    <property type="protein sequence ID" value="NRF20281.1"/>
    <property type="molecule type" value="Genomic_DNA"/>
</dbReference>
<dbReference type="Proteomes" id="UP000016944">
    <property type="component" value="Chromosome II"/>
</dbReference>
<keyword evidence="3 9" id="KW-0813">Transport</keyword>
<evidence type="ECO:0000256" key="1">
    <source>
        <dbReference type="ARBA" id="ARBA00004651"/>
    </source>
</evidence>
<dbReference type="SUPFAM" id="SSF161098">
    <property type="entry name" value="MetI-like"/>
    <property type="match status" value="1"/>
</dbReference>
<dbReference type="KEGG" id="rir:BN877_II0076"/>
<dbReference type="Proteomes" id="UP001155820">
    <property type="component" value="Unassembled WGS sequence"/>
</dbReference>
<dbReference type="EMBL" id="CP050899">
    <property type="protein sequence ID" value="QIX23162.1"/>
    <property type="molecule type" value="Genomic_DNA"/>
</dbReference>
<evidence type="ECO:0000313" key="16">
    <source>
        <dbReference type="Proteomes" id="UP001155820"/>
    </source>
</evidence>
<feature type="transmembrane region" description="Helical" evidence="9">
    <location>
        <begin position="127"/>
        <end position="146"/>
    </location>
</feature>
<dbReference type="PROSITE" id="PS50928">
    <property type="entry name" value="ABC_TM1"/>
    <property type="match status" value="1"/>
</dbReference>
<reference evidence="13 15" key="4">
    <citation type="submission" date="2020-04" db="EMBL/GenBank/DDBJ databases">
        <title>FDA dAtabase for Regulatory Grade micrObial Sequences (FDA-ARGOS): Supporting development and validation of Infectious Disease Dx tests.</title>
        <authorList>
            <person name="Sciortino C."/>
            <person name="Tallon L."/>
            <person name="Sadzewicz L."/>
            <person name="Vavikolanu K."/>
            <person name="Mehta A."/>
            <person name="Aluvathingal J."/>
            <person name="Nadendla S."/>
            <person name="Nandy P."/>
            <person name="Geyer C."/>
            <person name="Yan Y."/>
            <person name="Sichtig H."/>
        </authorList>
    </citation>
    <scope>NUCLEOTIDE SEQUENCE [LARGE SCALE GENOMIC DNA]</scope>
    <source>
        <strain evidence="13 15">FDAARGOS_633</strain>
    </source>
</reference>
<dbReference type="GO" id="GO:0010438">
    <property type="term" value="P:cellular response to sulfur starvation"/>
    <property type="evidence" value="ECO:0007669"/>
    <property type="project" value="TreeGrafter"/>
</dbReference>
<evidence type="ECO:0000313" key="14">
    <source>
        <dbReference type="Proteomes" id="UP000016944"/>
    </source>
</evidence>
<accession>U4QBJ8</accession>
<evidence type="ECO:0000256" key="9">
    <source>
        <dbReference type="RuleBase" id="RU363032"/>
    </source>
</evidence>
<comment type="subcellular location">
    <subcellularLocation>
        <location evidence="1 9">Cell membrane</location>
        <topology evidence="1 9">Multi-pass membrane protein</topology>
    </subcellularLocation>
</comment>
<reference evidence="11" key="2">
    <citation type="submission" date="2013-08" db="EMBL/GenBank/DDBJ databases">
        <authorList>
            <person name="Sundararajan A."/>
        </authorList>
    </citation>
    <scope>NUCLEOTIDE SEQUENCE</scope>
    <source>
        <strain evidence="11">IRBG74</strain>
    </source>
</reference>
<keyword evidence="4" id="KW-1003">Cell membrane</keyword>
<dbReference type="GO" id="GO:0005886">
    <property type="term" value="C:plasma membrane"/>
    <property type="evidence" value="ECO:0007669"/>
    <property type="project" value="UniProtKB-SubCell"/>
</dbReference>
<accession>A0A1L9CN76</accession>
<sequence length="289" mass="32231">MNSHPREFQRVRQPSRQSPSRSTLVQKVGAFFTRFDLRGAIVPVGSLLLLELFVRMGWVSPYVLPPPSELYDTFLRLAEGPLWTNVAASTARVFVGFVIGSVLAVIVGSLVGLVVAAERYLEPTFQALRAVPSLAWVPLLMIWFGIGETSKIVLIAKSAFFPVYLNLFSGIRNVDRKLVEVGEMYRQPLPVLVWRIFIPASLPHLFTGLRYGLSLAWLSVVAAELLAASEGIGYMLSDGRELSRPDLVMIAIICLAVLGKISDSLFKIVEERCLRWRDTYPLQEGGRLR</sequence>
<proteinExistence type="inferred from homology"/>
<dbReference type="HOGENOM" id="CLU_046113_1_2_5"/>
<comment type="function">
    <text evidence="8">Probably part of an ABC transporter complex. Probably responsible for the translocation of the substrate across the membrane.</text>
</comment>
<feature type="transmembrane region" description="Helical" evidence="9">
    <location>
        <begin position="192"/>
        <end position="209"/>
    </location>
</feature>
<evidence type="ECO:0000313" key="11">
    <source>
        <dbReference type="EMBL" id="CDI09877.1"/>
    </source>
</evidence>
<feature type="transmembrane region" description="Helical" evidence="9">
    <location>
        <begin position="215"/>
        <end position="236"/>
    </location>
</feature>
<dbReference type="InterPro" id="IPR000515">
    <property type="entry name" value="MetI-like"/>
</dbReference>
<evidence type="ECO:0000313" key="13">
    <source>
        <dbReference type="EMBL" id="QIX23162.1"/>
    </source>
</evidence>
<dbReference type="EMBL" id="HG518323">
    <property type="protein sequence ID" value="CDI09877.1"/>
    <property type="molecule type" value="Genomic_DNA"/>
</dbReference>
<reference evidence="11 14" key="1">
    <citation type="journal article" date="2013" name="Genome Announc.">
        <title>Complete Genome Sequence of the Sesbania Symbiont and Rice Growth-Promoting Endophyte Rhizobium sp. Strain IRBG74.</title>
        <authorList>
            <person name="Crook M.B."/>
            <person name="Mitra S."/>
            <person name="Ane J.M."/>
            <person name="Sadowsky M.J."/>
            <person name="Gyaneshwar P."/>
        </authorList>
    </citation>
    <scope>NUCLEOTIDE SEQUENCE [LARGE SCALE GENOMIC DNA]</scope>
    <source>
        <strain evidence="11 14">IRBG74</strain>
    </source>
</reference>
<dbReference type="Proteomes" id="UP000500870">
    <property type="component" value="Chromosome 3"/>
</dbReference>
<dbReference type="Pfam" id="PF00528">
    <property type="entry name" value="BPD_transp_1"/>
    <property type="match status" value="1"/>
</dbReference>
<evidence type="ECO:0000256" key="3">
    <source>
        <dbReference type="ARBA" id="ARBA00022448"/>
    </source>
</evidence>
<dbReference type="FunFam" id="1.10.3720.10:FF:000003">
    <property type="entry name" value="Aliphatic sulfonate ABC transporter permease"/>
    <property type="match status" value="1"/>
</dbReference>
<protein>
    <submittedName>
        <fullName evidence="12">ABC transporter permease</fullName>
    </submittedName>
    <submittedName>
        <fullName evidence="11">Sulfonate ABC transporter, permease protein (SsuC/ycbM-like)</fullName>
    </submittedName>
</protein>
<dbReference type="PANTHER" id="PTHR30151">
    <property type="entry name" value="ALKANE SULFONATE ABC TRANSPORTER-RELATED, MEMBRANE SUBUNIT"/>
    <property type="match status" value="1"/>
</dbReference>
<keyword evidence="6 9" id="KW-1133">Transmembrane helix</keyword>
<feature type="transmembrane region" description="Helical" evidence="9">
    <location>
        <begin position="248"/>
        <end position="269"/>
    </location>
</feature>
<keyword evidence="5 9" id="KW-0812">Transmembrane</keyword>
<evidence type="ECO:0000256" key="4">
    <source>
        <dbReference type="ARBA" id="ARBA00022475"/>
    </source>
</evidence>
<comment type="similarity">
    <text evidence="2 9">Belongs to the binding-protein-dependent transport system permease family.</text>
</comment>
<dbReference type="GO" id="GO:0042918">
    <property type="term" value="P:alkanesulfonate transmembrane transport"/>
    <property type="evidence" value="ECO:0007669"/>
    <property type="project" value="UniProtKB-ARBA"/>
</dbReference>
<keyword evidence="16" id="KW-1185">Reference proteome</keyword>
<feature type="domain" description="ABC transmembrane type-1" evidence="10">
    <location>
        <begin position="82"/>
        <end position="266"/>
    </location>
</feature>
<dbReference type="PATRIC" id="fig|424182.3.peg.2943"/>
<dbReference type="InterPro" id="IPR035906">
    <property type="entry name" value="MetI-like_sf"/>
</dbReference>
<feature type="transmembrane region" description="Helical" evidence="9">
    <location>
        <begin position="152"/>
        <end position="171"/>
    </location>
</feature>
<evidence type="ECO:0000256" key="7">
    <source>
        <dbReference type="ARBA" id="ARBA00023136"/>
    </source>
</evidence>
<dbReference type="AlphaFoldDB" id="A0A1L9CN76"/>
<evidence type="ECO:0000256" key="2">
    <source>
        <dbReference type="ARBA" id="ARBA00009306"/>
    </source>
</evidence>
<evidence type="ECO:0000256" key="5">
    <source>
        <dbReference type="ARBA" id="ARBA00022692"/>
    </source>
</evidence>
<dbReference type="GeneID" id="61456500"/>
<name>A0A1L9CN76_9HYPH</name>
<dbReference type="PANTHER" id="PTHR30151:SF39">
    <property type="entry name" value="ABC TRANSPORTER PERMEASE PROTEIN"/>
    <property type="match status" value="1"/>
</dbReference>